<feature type="compositionally biased region" description="Low complexity" evidence="5">
    <location>
        <begin position="472"/>
        <end position="481"/>
    </location>
</feature>
<dbReference type="Proteomes" id="UP001470230">
    <property type="component" value="Unassembled WGS sequence"/>
</dbReference>
<sequence length="1122" mass="127793">MISHEDLIAPLSVSNKPSIEATPQLLIKSENIPIVATPTSPDLPTEKQCTDAVCVSSHKISPPEADSQKSLSLSSNVQSLKIDMESSKISHTCADNCLTSPRVVSPPMISEPFPDSFQGSSIRENDSKNVSIHEGISTPSPPYVPINTSESQINQSNSGIINQNSFQDNNVKINNYENQTTPVYYPNGYLGSNNLQDNFSKNASYYGNPMLGTPLYSQYPQPNTQLYPSSQNAQSYFLFKQQKNSKMPKTPYQPIYIWNQQQLNQHQITSYQYCRYPSPQMQKQITPVNFNVYNNYPHFSPIKNEIPSYSQQPYNGSTNLKQNIYDARQFNVYQFSANPSMPHLPYQLPNQDQQPYLNSMVDDKNNNLNSWTSINHDPSSNYPLLQEENPQHTIPQAEVLFPQAQVPKTKSSSKSSKNSLKMHSIHAHHHQTPNAELSPTKPIYYNDKSLGRYGIRCVCGKGNITITADPINSTSLTSNSTKKTRNSKKNRNKSSEKPVHQEIIEKSEVENEVETETETPTEIEAVTEESGNHFLPNSIKSNTLLIQCDICHFWLHGLCVNVARIEKDDSYVCPFCQNKQIFCTKCGENMNYSDPLIRCTKCGYWVHKECEGLIFGINPNDFVCRNCGGLGEEAVYEIPNVHFLSMPQHQKKIKPNDISSLLNSNNNEADNDKNDDDQKDESDIDLDTFFEMEIPDKTVFTLPEGNKDDKSPTDILEAIPDGLFKKMIMYDLNKSELEYRPTIEKYFHTFDPLLFDYSHEFWRVFKDTLSSILQCDQQVILNSIDSLANHLIYMPTRHLSIYNTFNDQQIDDDKIFYQSPKTTKRLFTNSESITKYLDNINMTRLEKQPTPTPFYCDKNDGRVYSTSSLDENAFIADITGFLMHTDEVRVEEEGIPKTCFLVTDMDLIIDTKGTDFEFFAPRIRRSFHFNTVVKLVRIQGEIRLCLFAMKMKTLLSSEEKMKKGPAIQAGGEIILPLDGTIPYPVNKVQWKDKKKHQKPTSNGNDKLNSESSLNGSENTNSKGKKDDSDADNENGNIPIHAKSSNQSAIMTRNQERKKKMEMKLEKKNRDEQISKLTLLSSFYDDSVETFPFILLDDDEAVEKYKSQMEMKASKSKYGRGKK</sequence>
<feature type="region of interest" description="Disordered" evidence="5">
    <location>
        <begin position="469"/>
        <end position="502"/>
    </location>
</feature>
<reference evidence="7 8" key="1">
    <citation type="submission" date="2024-04" db="EMBL/GenBank/DDBJ databases">
        <title>Tritrichomonas musculus Genome.</title>
        <authorList>
            <person name="Alves-Ferreira E."/>
            <person name="Grigg M."/>
            <person name="Lorenzi H."/>
            <person name="Galac M."/>
        </authorList>
    </citation>
    <scope>NUCLEOTIDE SEQUENCE [LARGE SCALE GENOMIC DNA]</scope>
    <source>
        <strain evidence="7 8">EAF2021</strain>
    </source>
</reference>
<evidence type="ECO:0000259" key="6">
    <source>
        <dbReference type="PROSITE" id="PS50016"/>
    </source>
</evidence>
<feature type="compositionally biased region" description="Basic and acidic residues" evidence="5">
    <location>
        <begin position="493"/>
        <end position="502"/>
    </location>
</feature>
<evidence type="ECO:0000313" key="7">
    <source>
        <dbReference type="EMBL" id="KAK8878620.1"/>
    </source>
</evidence>
<proteinExistence type="predicted"/>
<evidence type="ECO:0000313" key="8">
    <source>
        <dbReference type="Proteomes" id="UP001470230"/>
    </source>
</evidence>
<dbReference type="SUPFAM" id="SSF57903">
    <property type="entry name" value="FYVE/PHD zinc finger"/>
    <property type="match status" value="2"/>
</dbReference>
<dbReference type="CDD" id="cd15489">
    <property type="entry name" value="PHD_SF"/>
    <property type="match status" value="1"/>
</dbReference>
<evidence type="ECO:0000256" key="1">
    <source>
        <dbReference type="ARBA" id="ARBA00022723"/>
    </source>
</evidence>
<dbReference type="PROSITE" id="PS50016">
    <property type="entry name" value="ZF_PHD_2"/>
    <property type="match status" value="1"/>
</dbReference>
<gene>
    <name evidence="7" type="ORF">M9Y10_005400</name>
</gene>
<feature type="compositionally biased region" description="Basic residues" evidence="5">
    <location>
        <begin position="482"/>
        <end position="492"/>
    </location>
</feature>
<evidence type="ECO:0000256" key="3">
    <source>
        <dbReference type="ARBA" id="ARBA00022833"/>
    </source>
</evidence>
<dbReference type="SMART" id="SM00249">
    <property type="entry name" value="PHD"/>
    <property type="match status" value="2"/>
</dbReference>
<feature type="domain" description="PHD-type" evidence="6">
    <location>
        <begin position="580"/>
        <end position="630"/>
    </location>
</feature>
<dbReference type="EMBL" id="JAPFFF010000011">
    <property type="protein sequence ID" value="KAK8878620.1"/>
    <property type="molecule type" value="Genomic_DNA"/>
</dbReference>
<feature type="region of interest" description="Disordered" evidence="5">
    <location>
        <begin position="989"/>
        <end position="1056"/>
    </location>
</feature>
<keyword evidence="1" id="KW-0479">Metal-binding</keyword>
<dbReference type="InterPro" id="IPR013083">
    <property type="entry name" value="Znf_RING/FYVE/PHD"/>
</dbReference>
<feature type="compositionally biased region" description="Low complexity" evidence="5">
    <location>
        <begin position="408"/>
        <end position="422"/>
    </location>
</feature>
<feature type="compositionally biased region" description="Polar residues" evidence="5">
    <location>
        <begin position="1042"/>
        <end position="1052"/>
    </location>
</feature>
<dbReference type="InterPro" id="IPR011011">
    <property type="entry name" value="Znf_FYVE_PHD"/>
</dbReference>
<dbReference type="Gene3D" id="3.30.40.10">
    <property type="entry name" value="Zinc/RING finger domain, C3HC4 (zinc finger)"/>
    <property type="match status" value="2"/>
</dbReference>
<feature type="region of interest" description="Disordered" evidence="5">
    <location>
        <begin position="657"/>
        <end position="680"/>
    </location>
</feature>
<evidence type="ECO:0000256" key="2">
    <source>
        <dbReference type="ARBA" id="ARBA00022771"/>
    </source>
</evidence>
<dbReference type="InterPro" id="IPR001965">
    <property type="entry name" value="Znf_PHD"/>
</dbReference>
<organism evidence="7 8">
    <name type="scientific">Tritrichomonas musculus</name>
    <dbReference type="NCBI Taxonomy" id="1915356"/>
    <lineage>
        <taxon>Eukaryota</taxon>
        <taxon>Metamonada</taxon>
        <taxon>Parabasalia</taxon>
        <taxon>Tritrichomonadida</taxon>
        <taxon>Tritrichomonadidae</taxon>
        <taxon>Tritrichomonas</taxon>
    </lineage>
</organism>
<feature type="compositionally biased region" description="Low complexity" evidence="5">
    <location>
        <begin position="1009"/>
        <end position="1021"/>
    </location>
</feature>
<protein>
    <recommendedName>
        <fullName evidence="6">PHD-type domain-containing protein</fullName>
    </recommendedName>
</protein>
<feature type="compositionally biased region" description="Low complexity" evidence="5">
    <location>
        <begin position="657"/>
        <end position="668"/>
    </location>
</feature>
<evidence type="ECO:0000256" key="4">
    <source>
        <dbReference type="PROSITE-ProRule" id="PRU00146"/>
    </source>
</evidence>
<accession>A0ABR2JN61</accession>
<evidence type="ECO:0000256" key="5">
    <source>
        <dbReference type="SAM" id="MobiDB-lite"/>
    </source>
</evidence>
<name>A0ABR2JN61_9EUKA</name>
<keyword evidence="2 4" id="KW-0863">Zinc-finger</keyword>
<comment type="caution">
    <text evidence="7">The sequence shown here is derived from an EMBL/GenBank/DDBJ whole genome shotgun (WGS) entry which is preliminary data.</text>
</comment>
<feature type="region of interest" description="Disordered" evidence="5">
    <location>
        <begin position="405"/>
        <end position="440"/>
    </location>
</feature>
<keyword evidence="3" id="KW-0862">Zinc</keyword>
<dbReference type="InterPro" id="IPR019787">
    <property type="entry name" value="Znf_PHD-finger"/>
</dbReference>
<keyword evidence="8" id="KW-1185">Reference proteome</keyword>